<gene>
    <name evidence="2" type="ORF">SAMN02743940_1322</name>
</gene>
<proteinExistence type="predicted"/>
<dbReference type="PANTHER" id="PTHR31876:SF26">
    <property type="entry name" value="PROTEIN LIKE COV 2"/>
    <property type="match status" value="1"/>
</dbReference>
<dbReference type="Pfam" id="PF04367">
    <property type="entry name" value="DUF502"/>
    <property type="match status" value="1"/>
</dbReference>
<keyword evidence="1" id="KW-0812">Transmembrane</keyword>
<reference evidence="2 3" key="1">
    <citation type="submission" date="2016-12" db="EMBL/GenBank/DDBJ databases">
        <authorList>
            <person name="Song W.-J."/>
            <person name="Kurnit D.M."/>
        </authorList>
    </citation>
    <scope>NUCLEOTIDE SEQUENCE [LARGE SCALE GENOMIC DNA]</scope>
    <source>
        <strain evidence="2 3">ATCC 49181</strain>
    </source>
</reference>
<dbReference type="Proteomes" id="UP000185062">
    <property type="component" value="Unassembled WGS sequence"/>
</dbReference>
<dbReference type="InterPro" id="IPR007462">
    <property type="entry name" value="COV1-like"/>
</dbReference>
<feature type="transmembrane region" description="Helical" evidence="1">
    <location>
        <begin position="20"/>
        <end position="38"/>
    </location>
</feature>
<dbReference type="RefSeq" id="WP_028462094.1">
    <property type="nucleotide sequence ID" value="NZ_FSRO01000001.1"/>
</dbReference>
<keyword evidence="1" id="KW-0472">Membrane</keyword>
<dbReference type="PANTHER" id="PTHR31876">
    <property type="entry name" value="COV-LIKE PROTEIN 1"/>
    <property type="match status" value="1"/>
</dbReference>
<feature type="transmembrane region" description="Helical" evidence="1">
    <location>
        <begin position="80"/>
        <end position="101"/>
    </location>
</feature>
<sequence>MTIKNRDKQSTTRFAHFGRYVLIGFFTVAPLWVTWLVFEFLLKILARMGTPLLKGMARAARPFSDTLASWLLNSGFQQTVAALLTIASLYGIGLLASFVIGKKVIGVFEDMLAKLPFVQTIYGATKRFLHTLSQSPVTGQRVVLISFPSSAMKAIGFITKIMHDTETGKELAAVYVPTSPNPTSGYIEIVPMEDVVMTDWSTEEAMTFVVTGGTNAPENIRFSNSSKNQRSTETKGKWRRWLRVMNR</sequence>
<evidence type="ECO:0000256" key="1">
    <source>
        <dbReference type="SAM" id="Phobius"/>
    </source>
</evidence>
<protein>
    <submittedName>
        <fullName evidence="2">Uncharacterized membrane protein</fullName>
    </submittedName>
</protein>
<dbReference type="EMBL" id="FSRO01000001">
    <property type="protein sequence ID" value="SIO22411.1"/>
    <property type="molecule type" value="Genomic_DNA"/>
</dbReference>
<keyword evidence="1" id="KW-1133">Transmembrane helix</keyword>
<keyword evidence="3" id="KW-1185">Reference proteome</keyword>
<accession>A0A1N6HRM3</accession>
<dbReference type="AlphaFoldDB" id="A0A1N6HRM3"/>
<organism evidence="2 3">
    <name type="scientific">Nitrosomonas cryotolerans ATCC 49181</name>
    <dbReference type="NCBI Taxonomy" id="1131553"/>
    <lineage>
        <taxon>Bacteria</taxon>
        <taxon>Pseudomonadati</taxon>
        <taxon>Pseudomonadota</taxon>
        <taxon>Betaproteobacteria</taxon>
        <taxon>Nitrosomonadales</taxon>
        <taxon>Nitrosomonadaceae</taxon>
        <taxon>Nitrosomonas</taxon>
    </lineage>
</organism>
<dbReference type="eggNOG" id="COG2928">
    <property type="taxonomic scope" value="Bacteria"/>
</dbReference>
<evidence type="ECO:0000313" key="2">
    <source>
        <dbReference type="EMBL" id="SIO22411.1"/>
    </source>
</evidence>
<evidence type="ECO:0000313" key="3">
    <source>
        <dbReference type="Proteomes" id="UP000185062"/>
    </source>
</evidence>
<name>A0A1N6HRM3_9PROT</name>